<dbReference type="InterPro" id="IPR022409">
    <property type="entry name" value="PKD/Chitinase_dom"/>
</dbReference>
<protein>
    <recommendedName>
        <fullName evidence="4">PKD/Chitinase domain-containing protein</fullName>
    </recommendedName>
</protein>
<dbReference type="Gene3D" id="2.60.40.10">
    <property type="entry name" value="Immunoglobulins"/>
    <property type="match status" value="4"/>
</dbReference>
<evidence type="ECO:0000256" key="2">
    <source>
        <dbReference type="ARBA" id="ARBA00022525"/>
    </source>
</evidence>
<accession>A0A4Q2UYF6</accession>
<feature type="domain" description="PKD/Chitinase" evidence="4">
    <location>
        <begin position="901"/>
        <end position="974"/>
    </location>
</feature>
<keyword evidence="2" id="KW-0964">Secreted</keyword>
<feature type="domain" description="PKD/Chitinase" evidence="4">
    <location>
        <begin position="1047"/>
        <end position="1120"/>
    </location>
</feature>
<reference evidence="5 6" key="1">
    <citation type="submission" date="2019-01" db="EMBL/GenBank/DDBJ databases">
        <title>Spirosoma flava sp. nov., a propanil-degrading bacterium isolated from herbicide-contaminated soil.</title>
        <authorList>
            <person name="Zhang L."/>
            <person name="Jiang J.-D."/>
        </authorList>
    </citation>
    <scope>NUCLEOTIDE SEQUENCE [LARGE SCALE GENOMIC DNA]</scope>
    <source>
        <strain evidence="5 6">TY50</strain>
    </source>
</reference>
<dbReference type="EMBL" id="SBLB01000001">
    <property type="protein sequence ID" value="RYC72129.1"/>
    <property type="molecule type" value="Genomic_DNA"/>
</dbReference>
<comment type="subcellular location">
    <subcellularLocation>
        <location evidence="1">Secreted</location>
    </subcellularLocation>
</comment>
<gene>
    <name evidence="5" type="ORF">EQG79_08445</name>
</gene>
<dbReference type="InterPro" id="IPR033764">
    <property type="entry name" value="Sdr_B"/>
</dbReference>
<dbReference type="SMART" id="SM00089">
    <property type="entry name" value="PKD"/>
    <property type="match status" value="4"/>
</dbReference>
<keyword evidence="6" id="KW-1185">Reference proteome</keyword>
<evidence type="ECO:0000313" key="5">
    <source>
        <dbReference type="EMBL" id="RYC72129.1"/>
    </source>
</evidence>
<evidence type="ECO:0000313" key="6">
    <source>
        <dbReference type="Proteomes" id="UP000290407"/>
    </source>
</evidence>
<keyword evidence="3" id="KW-0732">Signal</keyword>
<dbReference type="RefSeq" id="WP_129601089.1">
    <property type="nucleotide sequence ID" value="NZ_SBLB01000001.1"/>
</dbReference>
<evidence type="ECO:0000256" key="3">
    <source>
        <dbReference type="ARBA" id="ARBA00022729"/>
    </source>
</evidence>
<dbReference type="GO" id="GO:0005576">
    <property type="term" value="C:extracellular region"/>
    <property type="evidence" value="ECO:0007669"/>
    <property type="project" value="UniProtKB-SubCell"/>
</dbReference>
<dbReference type="InterPro" id="IPR013783">
    <property type="entry name" value="Ig-like_fold"/>
</dbReference>
<dbReference type="SUPFAM" id="SSF117074">
    <property type="entry name" value="Hypothetical protein PA1324"/>
    <property type="match status" value="2"/>
</dbReference>
<dbReference type="Proteomes" id="UP000290407">
    <property type="component" value="Unassembled WGS sequence"/>
</dbReference>
<sequence>MEVKFYATYLRYSQFFKTASGRGFGLFIGLISLLVAGQANAQISGVVYRDFNESGTRQYTAVSTLTGEIGVGGVTVTVYTATGAIAGTAVTSSTTATQGQYSITPSVVGPYRVQFANLPSGYFPGQRGTQSGTTVQFVNTTTLPVSATISLGINHPADYCQANPNYLVPCYVNGNSLTTTGNAGTQGVLVSLPYSSTGNSPTETALALNQQIGTVYGLAYQRAANQLYSSAFVKRHAGLGPGGAGAIYLTRVVSGTLVSSVFTTLSAGTVASNTDRGLPANITTGNHDPSVYDQVGKAGLGDIELSEDGTTLYAVNLADRSLYKIPITNPTSATPTAGTPTSYTLPVPSQRTGSVFRPFALKVYRDRVYVGGVTTNEGVPTSTTINFGAGSTTGNLITRDTTNMKAYVYEFNPTNNSFTQVLSFPLTYKKGATNNDRSGVDRAEYWLPWISAPPATGSVPNRFARADLPNCSYPQPMLTGIEFDVDGSMILSLRDRLGDQYGNNNYGTNTSNTTTLYRAIAPGDILRAGKCDPAINQWTIERAGRVCNGTATAGATNGQGFGGGEYYYQDAIAIPSATDPYHAEMSEGALAVFPGTGDVSSIVIDPTDQIDAGGIRRFRNATGTGSPSTSVQVYASGDVATFGKANGLGDLELTCSPAPIEIGNRVWYDGVATGANGTQDNGLSPLATITVQLYLNGTQVASTTTDANGEYYFNSTNVSGGLLPNTAYELRVPLSQTALSGSGYLPAPSGSGSDPSIDNDAVRSGNNAVVSFTTGDYGENNHTLDFGFVDCPTITNPSGTTAVCTGTPIRSLTVATTTTVTSGIQFVYFTAPQSGTAMYSGGTSLGTATPASGTAGIGNVAFPANTGTTAITYYVYAILNPAPAADGCRPSQLIQVTINPNPAVTLSSTSICVGRSAVLTATGGTSYTLTPGSLTSATGSFTVTPSGTTTYTVTAANASGCTSTTSGTVTVNQLPTPSLNSTSICVGRSAVLTATGGTSYTLVNTGTVSASGSFTVTPSGTTTYTVVATNASSCTARATGVVTVNQLPTPTLSSTSICAGQTATLTATGGTSYTLTPGGLTSATGSFTVTPSGTTTYTVTAANANGCTATTTGTVTVRPVPVPTATGGTITCVATATVTGSSSLTGSTYSWTGPLAFTSAAQSFTTSTPGTYTLTVTANGCASTSSATAVVTLNTTAPQSLSLTSNRPLSCTAATVTLTASSTTGGLSYVFAGPGLVSTSGASATVSQIGTYTVTATAPNGCTASATTTVSQTLTSATLVQGSCASNNTNSTAADDYYTLGVRALPGVRGPSNRFEVLLNGTVLNPGGTTYGQSVTVGTPTTFKADGSTTYTLVIRDLDVPTCQTTQTTNPVASCSTCEPLLCPKVSLQKR</sequence>
<evidence type="ECO:0000259" key="4">
    <source>
        <dbReference type="SMART" id="SM00089"/>
    </source>
</evidence>
<proteinExistence type="predicted"/>
<name>A0A4Q2UYF6_9BACT</name>
<feature type="domain" description="PKD/Chitinase" evidence="4">
    <location>
        <begin position="1200"/>
        <end position="1275"/>
    </location>
</feature>
<organism evidence="5 6">
    <name type="scientific">Spirosoma sordidisoli</name>
    <dbReference type="NCBI Taxonomy" id="2502893"/>
    <lineage>
        <taxon>Bacteria</taxon>
        <taxon>Pseudomonadati</taxon>
        <taxon>Bacteroidota</taxon>
        <taxon>Cytophagia</taxon>
        <taxon>Cytophagales</taxon>
        <taxon>Cytophagaceae</taxon>
        <taxon>Spirosoma</taxon>
    </lineage>
</organism>
<feature type="domain" description="PKD/Chitinase" evidence="4">
    <location>
        <begin position="1122"/>
        <end position="1196"/>
    </location>
</feature>
<evidence type="ECO:0000256" key="1">
    <source>
        <dbReference type="ARBA" id="ARBA00004613"/>
    </source>
</evidence>
<dbReference type="Pfam" id="PF17210">
    <property type="entry name" value="SdrD_B"/>
    <property type="match status" value="2"/>
</dbReference>
<comment type="caution">
    <text evidence="5">The sequence shown here is derived from an EMBL/GenBank/DDBJ whole genome shotgun (WGS) entry which is preliminary data.</text>
</comment>